<feature type="compositionally biased region" description="Low complexity" evidence="1">
    <location>
        <begin position="556"/>
        <end position="567"/>
    </location>
</feature>
<feature type="region of interest" description="Disordered" evidence="1">
    <location>
        <begin position="589"/>
        <end position="631"/>
    </location>
</feature>
<dbReference type="Proteomes" id="UP000275078">
    <property type="component" value="Unassembled WGS sequence"/>
</dbReference>
<feature type="compositionally biased region" description="Basic and acidic residues" evidence="1">
    <location>
        <begin position="113"/>
        <end position="132"/>
    </location>
</feature>
<evidence type="ECO:0000256" key="1">
    <source>
        <dbReference type="SAM" id="MobiDB-lite"/>
    </source>
</evidence>
<proteinExistence type="predicted"/>
<feature type="compositionally biased region" description="Low complexity" evidence="1">
    <location>
        <begin position="613"/>
        <end position="623"/>
    </location>
</feature>
<sequence length="631" mass="71418">MEQESINPHYALPRTPSPSNQSDDAVDVAGSVSEYTAEGLLTPTSSHFTSPTYPCSFLGRRLPHRKSFPSRRRSTSEAEPVDTETPTGRRSPTNDYMLSVRDQIATEAKRKRNGLEEDRALTEEDGSMSHDGEESEQETEVQRPISDDTKEETIRSINDEGYSSRTVEQVDDAPAPMPFGCPVCLKRFPTEKDAEKHMMDLGLLGKDGHVDELAGILGTPLHLEKLVEDTTRSSTMPKETPPEIIRNYVLFEEGDAILALFNKASAQICSYRVSSQILSMASPVLRQKGRQHNWTKPIKLHEDNPDMLLLALRMLHHQYSLLPTGFDTFQQLLDFTVIVDKYQIINSVYPPVKEWVAKWRTDNHYYWIFVAHVFGFEDDVECCVRRLSHQISDYSFDAVIDLETYDDKDTLVFLHPRLATSITDKIRGLRTRKLTALKQTLETIHFERTRKGLEICQRYNADSSFCHIVQLGQFTKTVIDLELAPDGLLWKQSLEYILGKLDGIRPMAASREHEVCVWTRKLDEVVERELGTTLQTLGTCSFPMLATVEEVKTEVVPPVEETQPSVPLDYGPGTFRKRRIQKGPVRVTALHQEPVYIPEPQPDPPASPPPTDSTPEPVEPSTSNSKKHHAP</sequence>
<gene>
    <name evidence="2" type="ORF">BJ508DRAFT_305426</name>
</gene>
<evidence type="ECO:0000313" key="3">
    <source>
        <dbReference type="Proteomes" id="UP000275078"/>
    </source>
</evidence>
<feature type="compositionally biased region" description="Polar residues" evidence="1">
    <location>
        <begin position="42"/>
        <end position="53"/>
    </location>
</feature>
<feature type="compositionally biased region" description="Polar residues" evidence="1">
    <location>
        <begin position="84"/>
        <end position="96"/>
    </location>
</feature>
<dbReference type="AlphaFoldDB" id="A0A3N4IEB7"/>
<feature type="region of interest" description="Disordered" evidence="1">
    <location>
        <begin position="556"/>
        <end position="575"/>
    </location>
</feature>
<feature type="compositionally biased region" description="Basic and acidic residues" evidence="1">
    <location>
        <begin position="145"/>
        <end position="158"/>
    </location>
</feature>
<keyword evidence="3" id="KW-1185">Reference proteome</keyword>
<feature type="region of interest" description="Disordered" evidence="1">
    <location>
        <begin position="1"/>
        <end position="166"/>
    </location>
</feature>
<name>A0A3N4IEB7_ASCIM</name>
<protein>
    <submittedName>
        <fullName evidence="2">Uncharacterized protein</fullName>
    </submittedName>
</protein>
<feature type="compositionally biased region" description="Pro residues" evidence="1">
    <location>
        <begin position="597"/>
        <end position="612"/>
    </location>
</feature>
<feature type="compositionally biased region" description="Basic residues" evidence="1">
    <location>
        <begin position="61"/>
        <end position="73"/>
    </location>
</feature>
<dbReference type="STRING" id="1160509.A0A3N4IEB7"/>
<organism evidence="2 3">
    <name type="scientific">Ascobolus immersus RN42</name>
    <dbReference type="NCBI Taxonomy" id="1160509"/>
    <lineage>
        <taxon>Eukaryota</taxon>
        <taxon>Fungi</taxon>
        <taxon>Dikarya</taxon>
        <taxon>Ascomycota</taxon>
        <taxon>Pezizomycotina</taxon>
        <taxon>Pezizomycetes</taxon>
        <taxon>Pezizales</taxon>
        <taxon>Ascobolaceae</taxon>
        <taxon>Ascobolus</taxon>
    </lineage>
</organism>
<dbReference type="EMBL" id="ML119670">
    <property type="protein sequence ID" value="RPA82551.1"/>
    <property type="molecule type" value="Genomic_DNA"/>
</dbReference>
<dbReference type="OrthoDB" id="5275938at2759"/>
<reference evidence="2 3" key="1">
    <citation type="journal article" date="2018" name="Nat. Ecol. Evol.">
        <title>Pezizomycetes genomes reveal the molecular basis of ectomycorrhizal truffle lifestyle.</title>
        <authorList>
            <person name="Murat C."/>
            <person name="Payen T."/>
            <person name="Noel B."/>
            <person name="Kuo A."/>
            <person name="Morin E."/>
            <person name="Chen J."/>
            <person name="Kohler A."/>
            <person name="Krizsan K."/>
            <person name="Balestrini R."/>
            <person name="Da Silva C."/>
            <person name="Montanini B."/>
            <person name="Hainaut M."/>
            <person name="Levati E."/>
            <person name="Barry K.W."/>
            <person name="Belfiori B."/>
            <person name="Cichocki N."/>
            <person name="Clum A."/>
            <person name="Dockter R.B."/>
            <person name="Fauchery L."/>
            <person name="Guy J."/>
            <person name="Iotti M."/>
            <person name="Le Tacon F."/>
            <person name="Lindquist E.A."/>
            <person name="Lipzen A."/>
            <person name="Malagnac F."/>
            <person name="Mello A."/>
            <person name="Molinier V."/>
            <person name="Miyauchi S."/>
            <person name="Poulain J."/>
            <person name="Riccioni C."/>
            <person name="Rubini A."/>
            <person name="Sitrit Y."/>
            <person name="Splivallo R."/>
            <person name="Traeger S."/>
            <person name="Wang M."/>
            <person name="Zifcakova L."/>
            <person name="Wipf D."/>
            <person name="Zambonelli A."/>
            <person name="Paolocci F."/>
            <person name="Nowrousian M."/>
            <person name="Ottonello S."/>
            <person name="Baldrian P."/>
            <person name="Spatafora J.W."/>
            <person name="Henrissat B."/>
            <person name="Nagy L.G."/>
            <person name="Aury J.M."/>
            <person name="Wincker P."/>
            <person name="Grigoriev I.V."/>
            <person name="Bonfante P."/>
            <person name="Martin F.M."/>
        </authorList>
    </citation>
    <scope>NUCLEOTIDE SEQUENCE [LARGE SCALE GENOMIC DNA]</scope>
    <source>
        <strain evidence="2 3">RN42</strain>
    </source>
</reference>
<evidence type="ECO:0000313" key="2">
    <source>
        <dbReference type="EMBL" id="RPA82551.1"/>
    </source>
</evidence>
<accession>A0A3N4IEB7</accession>